<dbReference type="PANTHER" id="PTHR31157">
    <property type="entry name" value="SCP DOMAIN-CONTAINING PROTEIN"/>
    <property type="match status" value="1"/>
</dbReference>
<keyword evidence="2" id="KW-1133">Transmembrane helix</keyword>
<organism evidence="4 5">
    <name type="scientific">Candidatus Roizmanbacteria bacterium RIFCSPHIGHO2_02_FULL_37_24</name>
    <dbReference type="NCBI Taxonomy" id="1802037"/>
    <lineage>
        <taxon>Bacteria</taxon>
        <taxon>Candidatus Roizmaniibacteriota</taxon>
    </lineage>
</organism>
<dbReference type="Gene3D" id="3.40.33.10">
    <property type="entry name" value="CAP"/>
    <property type="match status" value="1"/>
</dbReference>
<dbReference type="InterPro" id="IPR014044">
    <property type="entry name" value="CAP_dom"/>
</dbReference>
<keyword evidence="2" id="KW-0472">Membrane</keyword>
<evidence type="ECO:0000259" key="3">
    <source>
        <dbReference type="Pfam" id="PF00188"/>
    </source>
</evidence>
<dbReference type="AlphaFoldDB" id="A0A1F7GZJ3"/>
<feature type="transmembrane region" description="Helical" evidence="2">
    <location>
        <begin position="7"/>
        <end position="26"/>
    </location>
</feature>
<keyword evidence="2" id="KW-0812">Transmembrane</keyword>
<evidence type="ECO:0000256" key="1">
    <source>
        <dbReference type="SAM" id="MobiDB-lite"/>
    </source>
</evidence>
<dbReference type="SUPFAM" id="SSF55797">
    <property type="entry name" value="PR-1-like"/>
    <property type="match status" value="1"/>
</dbReference>
<feature type="region of interest" description="Disordered" evidence="1">
    <location>
        <begin position="199"/>
        <end position="226"/>
    </location>
</feature>
<evidence type="ECO:0000313" key="5">
    <source>
        <dbReference type="Proteomes" id="UP000177159"/>
    </source>
</evidence>
<proteinExistence type="predicted"/>
<comment type="caution">
    <text evidence="4">The sequence shown here is derived from an EMBL/GenBank/DDBJ whole genome shotgun (WGS) entry which is preliminary data.</text>
</comment>
<feature type="compositionally biased region" description="Pro residues" evidence="1">
    <location>
        <begin position="84"/>
        <end position="114"/>
    </location>
</feature>
<feature type="region of interest" description="Disordered" evidence="1">
    <location>
        <begin position="72"/>
        <end position="173"/>
    </location>
</feature>
<feature type="compositionally biased region" description="Low complexity" evidence="1">
    <location>
        <begin position="141"/>
        <end position="161"/>
    </location>
</feature>
<evidence type="ECO:0000313" key="4">
    <source>
        <dbReference type="EMBL" id="OGK24530.1"/>
    </source>
</evidence>
<dbReference type="Pfam" id="PF00188">
    <property type="entry name" value="CAP"/>
    <property type="match status" value="1"/>
</dbReference>
<dbReference type="EMBL" id="MFZM01000006">
    <property type="protein sequence ID" value="OGK24530.1"/>
    <property type="molecule type" value="Genomic_DNA"/>
</dbReference>
<protein>
    <recommendedName>
        <fullName evidence="3">SCP domain-containing protein</fullName>
    </recommendedName>
</protein>
<evidence type="ECO:0000256" key="2">
    <source>
        <dbReference type="SAM" id="Phobius"/>
    </source>
</evidence>
<dbReference type="CDD" id="cd05379">
    <property type="entry name" value="CAP_bacterial"/>
    <property type="match status" value="1"/>
</dbReference>
<gene>
    <name evidence="4" type="ORF">A3C24_03205</name>
</gene>
<dbReference type="PANTHER" id="PTHR31157:SF1">
    <property type="entry name" value="SCP DOMAIN-CONTAINING PROTEIN"/>
    <property type="match status" value="1"/>
</dbReference>
<dbReference type="Proteomes" id="UP000177159">
    <property type="component" value="Unassembled WGS sequence"/>
</dbReference>
<accession>A0A1F7GZJ3</accession>
<sequence>MDKTSVFFGKIIVAQIVAFFISTYLIQNVFVGPIPEIRPDFKEEVKSLPQTIPQIIIDNVKKIPEMIEKTPEIVQRKPQNGIRLPPPWVPAPSSIPPESGPNPTNPPQQPPPQQPTVTPIQQPDTRPSPTPLFRLPTAFQRPTSIPTRPQIPTPTQTSSRQVPPPQGDVSLEQGMLNEINRRRREEGIHELTINQQLTAAARRHSADMGSKKFCDHKGSDNSLPPDRVRDAGYSGGFRGEDVGCGFRTAVAVVDGWWQSPGHHAVLVDRSARYIGLGWSNNYQTAVTGN</sequence>
<feature type="domain" description="SCP" evidence="3">
    <location>
        <begin position="176"/>
        <end position="284"/>
    </location>
</feature>
<reference evidence="4 5" key="1">
    <citation type="journal article" date="2016" name="Nat. Commun.">
        <title>Thousands of microbial genomes shed light on interconnected biogeochemical processes in an aquifer system.</title>
        <authorList>
            <person name="Anantharaman K."/>
            <person name="Brown C.T."/>
            <person name="Hug L.A."/>
            <person name="Sharon I."/>
            <person name="Castelle C.J."/>
            <person name="Probst A.J."/>
            <person name="Thomas B.C."/>
            <person name="Singh A."/>
            <person name="Wilkins M.J."/>
            <person name="Karaoz U."/>
            <person name="Brodie E.L."/>
            <person name="Williams K.H."/>
            <person name="Hubbard S.S."/>
            <person name="Banfield J.F."/>
        </authorList>
    </citation>
    <scope>NUCLEOTIDE SEQUENCE [LARGE SCALE GENOMIC DNA]</scope>
</reference>
<dbReference type="InterPro" id="IPR035940">
    <property type="entry name" value="CAP_sf"/>
</dbReference>
<name>A0A1F7GZJ3_9BACT</name>
<feature type="compositionally biased region" description="Basic and acidic residues" evidence="1">
    <location>
        <begin position="204"/>
        <end position="219"/>
    </location>
</feature>